<gene>
    <name evidence="1" type="ORF">GH714_007011</name>
</gene>
<dbReference type="AlphaFoldDB" id="A0A6A6N7H0"/>
<organism evidence="1 2">
    <name type="scientific">Hevea brasiliensis</name>
    <name type="common">Para rubber tree</name>
    <name type="synonym">Siphonia brasiliensis</name>
    <dbReference type="NCBI Taxonomy" id="3981"/>
    <lineage>
        <taxon>Eukaryota</taxon>
        <taxon>Viridiplantae</taxon>
        <taxon>Streptophyta</taxon>
        <taxon>Embryophyta</taxon>
        <taxon>Tracheophyta</taxon>
        <taxon>Spermatophyta</taxon>
        <taxon>Magnoliopsida</taxon>
        <taxon>eudicotyledons</taxon>
        <taxon>Gunneridae</taxon>
        <taxon>Pentapetalae</taxon>
        <taxon>rosids</taxon>
        <taxon>fabids</taxon>
        <taxon>Malpighiales</taxon>
        <taxon>Euphorbiaceae</taxon>
        <taxon>Crotonoideae</taxon>
        <taxon>Micrandreae</taxon>
        <taxon>Hevea</taxon>
    </lineage>
</organism>
<accession>A0A6A6N7H0</accession>
<name>A0A6A6N7H0_HEVBR</name>
<dbReference type="Proteomes" id="UP000467840">
    <property type="component" value="Chromosome 11"/>
</dbReference>
<evidence type="ECO:0000313" key="2">
    <source>
        <dbReference type="Proteomes" id="UP000467840"/>
    </source>
</evidence>
<sequence length="429" mass="46520">MSIKEGQEFYRSLSRKELQSLCKKYGLPARKSSSEMAESLFSFFQEAIGGSIDHFQGSSLSQTILQSAGGGVIHKEPPSSLSGRLEDTPQFHCGHIKCVCPIKNVSSARTYRKVSPSFEFYVSSEEGIKLCVDLNSSPLDWIKDYKNQVSLCKNADSATSLSLHQELGCIGESDNTQIKGSFPHSVNPGEIEDGRVQAETSLSLVMENNIEIDHPDGGNQSSMILPTRPCSVEGLECLGEEQGPISSKTSSGVQNQIISNAESCAKNGCSAILDSDIINVPTEKTACNFAFNSISDGSVDLIAIEHQNSKHDDEICQTLTRQNNSDIENNCIVFPGCLASCSAEMQLSEAGNYHKDTSSSPNKNGEFLRLDDSRDNAVNEQAALATSSENDHCGNHLPTCSEEQVSPFSSLFSDENSNLGEIENNMFVI</sequence>
<keyword evidence="2" id="KW-1185">Reference proteome</keyword>
<evidence type="ECO:0000313" key="1">
    <source>
        <dbReference type="EMBL" id="KAF2322122.1"/>
    </source>
</evidence>
<proteinExistence type="predicted"/>
<protein>
    <submittedName>
        <fullName evidence="1">Uncharacterized protein</fullName>
    </submittedName>
</protein>
<dbReference type="PANTHER" id="PTHR36376">
    <property type="entry name" value="OS09G0514700 PROTEIN"/>
    <property type="match status" value="1"/>
</dbReference>
<dbReference type="PANTHER" id="PTHR36376:SF1">
    <property type="entry name" value="OS09G0514700 PROTEIN"/>
    <property type="match status" value="1"/>
</dbReference>
<comment type="caution">
    <text evidence="1">The sequence shown here is derived from an EMBL/GenBank/DDBJ whole genome shotgun (WGS) entry which is preliminary data.</text>
</comment>
<reference evidence="1 2" key="1">
    <citation type="journal article" date="2020" name="Mol. Plant">
        <title>The Chromosome-Based Rubber Tree Genome Provides New Insights into Spurge Genome Evolution and Rubber Biosynthesis.</title>
        <authorList>
            <person name="Liu J."/>
            <person name="Shi C."/>
            <person name="Shi C.C."/>
            <person name="Li W."/>
            <person name="Zhang Q.J."/>
            <person name="Zhang Y."/>
            <person name="Li K."/>
            <person name="Lu H.F."/>
            <person name="Shi C."/>
            <person name="Zhu S.T."/>
            <person name="Xiao Z.Y."/>
            <person name="Nan H."/>
            <person name="Yue Y."/>
            <person name="Zhu X.G."/>
            <person name="Wu Y."/>
            <person name="Hong X.N."/>
            <person name="Fan G.Y."/>
            <person name="Tong Y."/>
            <person name="Zhang D."/>
            <person name="Mao C.L."/>
            <person name="Liu Y.L."/>
            <person name="Hao S.J."/>
            <person name="Liu W.Q."/>
            <person name="Lv M.Q."/>
            <person name="Zhang H.B."/>
            <person name="Liu Y."/>
            <person name="Hu-Tang G.R."/>
            <person name="Wang J.P."/>
            <person name="Wang J.H."/>
            <person name="Sun Y.H."/>
            <person name="Ni S.B."/>
            <person name="Chen W.B."/>
            <person name="Zhang X.C."/>
            <person name="Jiao Y.N."/>
            <person name="Eichler E.E."/>
            <person name="Li G.H."/>
            <person name="Liu X."/>
            <person name="Gao L.Z."/>
        </authorList>
    </citation>
    <scope>NUCLEOTIDE SEQUENCE [LARGE SCALE GENOMIC DNA]</scope>
    <source>
        <strain evidence="2">cv. GT1</strain>
        <tissue evidence="1">Leaf</tissue>
    </source>
</reference>
<dbReference type="EMBL" id="JAAGAX010000002">
    <property type="protein sequence ID" value="KAF2322122.1"/>
    <property type="molecule type" value="Genomic_DNA"/>
</dbReference>